<proteinExistence type="predicted"/>
<dbReference type="EMBL" id="BAYX01000001">
    <property type="protein sequence ID" value="GAJ91053.1"/>
    <property type="molecule type" value="Genomic_DNA"/>
</dbReference>
<protein>
    <submittedName>
        <fullName evidence="2">Uncharacterized protein</fullName>
    </submittedName>
</protein>
<dbReference type="AlphaFoldDB" id="A0AA87PVR5"/>
<accession>A0AA87PVR5</accession>
<reference evidence="2 3" key="1">
    <citation type="submission" date="2014-05" db="EMBL/GenBank/DDBJ databases">
        <title>Whole genome shotgun sequence of Rhizobium rhizogenes NBRC 13257.</title>
        <authorList>
            <person name="Katano-Makiyama Y."/>
            <person name="Hosoyama A."/>
            <person name="Hashimoto M."/>
            <person name="Hosoyama Y."/>
            <person name="Noguchi M."/>
            <person name="Tsuchikane K."/>
            <person name="Kimura A."/>
            <person name="Ohji S."/>
            <person name="Ichikawa N."/>
            <person name="Yamazoe A."/>
            <person name="Fujita N."/>
        </authorList>
    </citation>
    <scope>NUCLEOTIDE SEQUENCE [LARGE SCALE GENOMIC DNA]</scope>
    <source>
        <strain evidence="2 3">NBRC 13257</strain>
    </source>
</reference>
<feature type="transmembrane region" description="Helical" evidence="1">
    <location>
        <begin position="6"/>
        <end position="27"/>
    </location>
</feature>
<name>A0AA87PVR5_RHIRH</name>
<keyword evidence="1" id="KW-0812">Transmembrane</keyword>
<dbReference type="Proteomes" id="UP000026941">
    <property type="component" value="Unassembled WGS sequence"/>
</dbReference>
<evidence type="ECO:0000313" key="2">
    <source>
        <dbReference type="EMBL" id="GAJ91053.1"/>
    </source>
</evidence>
<keyword evidence="1" id="KW-1133">Transmembrane helix</keyword>
<gene>
    <name evidence="2" type="ORF">RRH01S_01_05240</name>
</gene>
<comment type="caution">
    <text evidence="2">The sequence shown here is derived from an EMBL/GenBank/DDBJ whole genome shotgun (WGS) entry which is preliminary data.</text>
</comment>
<dbReference type="RefSeq" id="WP_042469863.1">
    <property type="nucleotide sequence ID" value="NZ_BAYX01000001.1"/>
</dbReference>
<evidence type="ECO:0000256" key="1">
    <source>
        <dbReference type="SAM" id="Phobius"/>
    </source>
</evidence>
<keyword evidence="1" id="KW-0472">Membrane</keyword>
<sequence length="107" mass="11686">MTGAELMGVVLFGITVFGTIFGVFKFLDGKFAALREKVDNVDKGLSDHKVHSAENFATKAGMHEQTNQIMRAIETVGSRLDSGLAGLSDRLDRLYENPPRRTTTGRG</sequence>
<organism evidence="2 3">
    <name type="scientific">Rhizobium rhizogenes NBRC 13257</name>
    <dbReference type="NCBI Taxonomy" id="1220581"/>
    <lineage>
        <taxon>Bacteria</taxon>
        <taxon>Pseudomonadati</taxon>
        <taxon>Pseudomonadota</taxon>
        <taxon>Alphaproteobacteria</taxon>
        <taxon>Hyphomicrobiales</taxon>
        <taxon>Rhizobiaceae</taxon>
        <taxon>Rhizobium/Agrobacterium group</taxon>
        <taxon>Rhizobium</taxon>
    </lineage>
</organism>
<evidence type="ECO:0000313" key="3">
    <source>
        <dbReference type="Proteomes" id="UP000026941"/>
    </source>
</evidence>